<protein>
    <submittedName>
        <fullName evidence="2">Metalloregulator ArsR/SmtB family transcription factor</fullName>
    </submittedName>
</protein>
<dbReference type="SUPFAM" id="SSF46785">
    <property type="entry name" value="Winged helix' DNA-binding domain"/>
    <property type="match status" value="1"/>
</dbReference>
<evidence type="ECO:0000259" key="1">
    <source>
        <dbReference type="PROSITE" id="PS50987"/>
    </source>
</evidence>
<dbReference type="CDD" id="cd00090">
    <property type="entry name" value="HTH_ARSR"/>
    <property type="match status" value="1"/>
</dbReference>
<dbReference type="InterPro" id="IPR011991">
    <property type="entry name" value="ArsR-like_HTH"/>
</dbReference>
<dbReference type="InterPro" id="IPR036388">
    <property type="entry name" value="WH-like_DNA-bd_sf"/>
</dbReference>
<proteinExistence type="predicted"/>
<dbReference type="Gene3D" id="1.10.10.10">
    <property type="entry name" value="Winged helix-like DNA-binding domain superfamily/Winged helix DNA-binding domain"/>
    <property type="match status" value="1"/>
</dbReference>
<dbReference type="InterPro" id="IPR001845">
    <property type="entry name" value="HTH_ArsR_DNA-bd_dom"/>
</dbReference>
<dbReference type="NCBIfam" id="NF033788">
    <property type="entry name" value="HTH_metalloreg"/>
    <property type="match status" value="1"/>
</dbReference>
<dbReference type="RefSeq" id="WP_160763517.1">
    <property type="nucleotide sequence ID" value="NZ_WUPT01000001.1"/>
</dbReference>
<dbReference type="PRINTS" id="PR00778">
    <property type="entry name" value="HTHARSR"/>
</dbReference>
<dbReference type="PANTHER" id="PTHR38600">
    <property type="entry name" value="TRANSCRIPTIONAL REGULATORY PROTEIN"/>
    <property type="match status" value="1"/>
</dbReference>
<accession>A0A7C9M9Z6</accession>
<sequence>MQDDAQLDAIFSALAHPTRRDILARLAKGPATVNELAAPYDISLPAISKHVRVLQNAGFIAKGRNAQFRPCTLDASAIARVADWTAAYSHIWDARFDAMDHVLKNLKGDPE</sequence>
<evidence type="ECO:0000313" key="3">
    <source>
        <dbReference type="Proteomes" id="UP000480350"/>
    </source>
</evidence>
<organism evidence="2 3">
    <name type="scientific">Kangsaoukella pontilimi</name>
    <dbReference type="NCBI Taxonomy" id="2691042"/>
    <lineage>
        <taxon>Bacteria</taxon>
        <taxon>Pseudomonadati</taxon>
        <taxon>Pseudomonadota</taxon>
        <taxon>Alphaproteobacteria</taxon>
        <taxon>Rhodobacterales</taxon>
        <taxon>Paracoccaceae</taxon>
        <taxon>Kangsaoukella</taxon>
    </lineage>
</organism>
<reference evidence="2 3" key="2">
    <citation type="submission" date="2020-03" db="EMBL/GenBank/DDBJ databases">
        <title>Kangsaoukella pontilimi gen. nov., sp. nov., a new member of the family Rhodobacteraceae isolated from a tidal mudflat.</title>
        <authorList>
            <person name="Kim I.S."/>
        </authorList>
    </citation>
    <scope>NUCLEOTIDE SEQUENCE [LARGE SCALE GENOMIC DNA]</scope>
    <source>
        <strain evidence="2 3">GH1-50</strain>
    </source>
</reference>
<dbReference type="Proteomes" id="UP000480350">
    <property type="component" value="Unassembled WGS sequence"/>
</dbReference>
<dbReference type="GO" id="GO:0003700">
    <property type="term" value="F:DNA-binding transcription factor activity"/>
    <property type="evidence" value="ECO:0007669"/>
    <property type="project" value="InterPro"/>
</dbReference>
<dbReference type="AlphaFoldDB" id="A0A7C9M9Z6"/>
<gene>
    <name evidence="2" type="ORF">GQ651_07320</name>
</gene>
<dbReference type="EMBL" id="WUPT01000001">
    <property type="protein sequence ID" value="MXQ07653.1"/>
    <property type="molecule type" value="Genomic_DNA"/>
</dbReference>
<comment type="caution">
    <text evidence="2">The sequence shown here is derived from an EMBL/GenBank/DDBJ whole genome shotgun (WGS) entry which is preliminary data.</text>
</comment>
<dbReference type="SMART" id="SM00418">
    <property type="entry name" value="HTH_ARSR"/>
    <property type="match status" value="1"/>
</dbReference>
<dbReference type="InterPro" id="IPR036390">
    <property type="entry name" value="WH_DNA-bd_sf"/>
</dbReference>
<dbReference type="PROSITE" id="PS50987">
    <property type="entry name" value="HTH_ARSR_2"/>
    <property type="match status" value="1"/>
</dbReference>
<dbReference type="PANTHER" id="PTHR38600:SF2">
    <property type="entry name" value="SLL0088 PROTEIN"/>
    <property type="match status" value="1"/>
</dbReference>
<feature type="domain" description="HTH arsR-type" evidence="1">
    <location>
        <begin position="1"/>
        <end position="106"/>
    </location>
</feature>
<dbReference type="Pfam" id="PF12840">
    <property type="entry name" value="HTH_20"/>
    <property type="match status" value="1"/>
</dbReference>
<name>A0A7C9M9Z6_9RHOB</name>
<reference evidence="2 3" key="1">
    <citation type="submission" date="2019-12" db="EMBL/GenBank/DDBJ databases">
        <authorList>
            <person name="Lee S.D."/>
        </authorList>
    </citation>
    <scope>NUCLEOTIDE SEQUENCE [LARGE SCALE GENOMIC DNA]</scope>
    <source>
        <strain evidence="2 3">GH1-50</strain>
    </source>
</reference>
<evidence type="ECO:0000313" key="2">
    <source>
        <dbReference type="EMBL" id="MXQ07653.1"/>
    </source>
</evidence>
<keyword evidence="3" id="KW-1185">Reference proteome</keyword>